<dbReference type="Proteomes" id="UP000688137">
    <property type="component" value="Unassembled WGS sequence"/>
</dbReference>
<dbReference type="GO" id="GO:0006508">
    <property type="term" value="P:proteolysis"/>
    <property type="evidence" value="ECO:0007669"/>
    <property type="project" value="UniProtKB-KW"/>
</dbReference>
<reference evidence="6" key="1">
    <citation type="submission" date="2021-01" db="EMBL/GenBank/DDBJ databases">
        <authorList>
            <consortium name="Genoscope - CEA"/>
            <person name="William W."/>
        </authorList>
    </citation>
    <scope>NUCLEOTIDE SEQUENCE</scope>
</reference>
<organism evidence="6 7">
    <name type="scientific">Paramecium primaurelia</name>
    <dbReference type="NCBI Taxonomy" id="5886"/>
    <lineage>
        <taxon>Eukaryota</taxon>
        <taxon>Sar</taxon>
        <taxon>Alveolata</taxon>
        <taxon>Ciliophora</taxon>
        <taxon>Intramacronucleata</taxon>
        <taxon>Oligohymenophorea</taxon>
        <taxon>Peniculida</taxon>
        <taxon>Parameciidae</taxon>
        <taxon>Paramecium</taxon>
    </lineage>
</organism>
<dbReference type="EMBL" id="CAJJDM010000143">
    <property type="protein sequence ID" value="CAD8108949.1"/>
    <property type="molecule type" value="Genomic_DNA"/>
</dbReference>
<dbReference type="PANTHER" id="PTHR46468:SF1">
    <property type="entry name" value="SENTRIN-SPECIFIC PROTEASE 8"/>
    <property type="match status" value="1"/>
</dbReference>
<accession>A0A8S1Q267</accession>
<keyword evidence="7" id="KW-1185">Reference proteome</keyword>
<evidence type="ECO:0000313" key="7">
    <source>
        <dbReference type="Proteomes" id="UP000688137"/>
    </source>
</evidence>
<dbReference type="OMA" id="FHWYFLL"/>
<dbReference type="GO" id="GO:0019784">
    <property type="term" value="F:deNEDDylase activity"/>
    <property type="evidence" value="ECO:0007669"/>
    <property type="project" value="InterPro"/>
</dbReference>
<dbReference type="AlphaFoldDB" id="A0A8S1Q267"/>
<comment type="caution">
    <text evidence="6">The sequence shown here is derived from an EMBL/GenBank/DDBJ whole genome shotgun (WGS) entry which is preliminary data.</text>
</comment>
<protein>
    <recommendedName>
        <fullName evidence="5">Ubiquitin-like protease family profile domain-containing protein</fullName>
    </recommendedName>
</protein>
<keyword evidence="1" id="KW-0645">Protease</keyword>
<keyword evidence="3" id="KW-0788">Thiol protease</keyword>
<sequence length="444" mass="53284">MGCLQYVLFQKKKKEDDQHQNNQQEKSEREQPKNTQTDNDKDDDSKNKDELGAKNISLNWKVDDCWVKDCQKFNYDLITNIKGKYFNVLLFKNIQFYYKKINSKMKDSNYEDVNIYEIEGFIYQTEYDIHFNPKYKLQRGIFLINLKERKFQLNGQGEEYQGKSTFIKHIGKFKNGEYISEPKNTINDQNTNQQTKRNNQKIIIITDVTTGIQYNNQKIMRKQQVQVQNFWCKYNQLISNNDLDILKNKRWITSSIIDSYVLKLNLDSEDKYFNLKFQERQKIKRILFLPTSLTTNFGVYFDKQKVTYLLEQELLEYSQMNLEITRIYKKIGFPINLNNFHWYFLLYDAEVEQVQIFDSTSNFNNFSIKNENLINTLADVLKIKIKLKQIHKESGKQINGYSCGYHVCNFMKFCQEQQFNNNQKDYQYDEKNIIQILQKIIAKD</sequence>
<evidence type="ECO:0000313" key="6">
    <source>
        <dbReference type="EMBL" id="CAD8108949.1"/>
    </source>
</evidence>
<dbReference type="GO" id="GO:0008234">
    <property type="term" value="F:cysteine-type peptidase activity"/>
    <property type="evidence" value="ECO:0007669"/>
    <property type="project" value="UniProtKB-KW"/>
</dbReference>
<evidence type="ECO:0000259" key="5">
    <source>
        <dbReference type="PROSITE" id="PS50600"/>
    </source>
</evidence>
<feature type="domain" description="Ubiquitin-like protease family profile" evidence="5">
    <location>
        <begin position="236"/>
        <end position="414"/>
    </location>
</feature>
<keyword evidence="2" id="KW-0378">Hydrolase</keyword>
<dbReference type="PROSITE" id="PS50600">
    <property type="entry name" value="ULP_PROTEASE"/>
    <property type="match status" value="1"/>
</dbReference>
<proteinExistence type="predicted"/>
<name>A0A8S1Q267_PARPR</name>
<dbReference type="PANTHER" id="PTHR46468">
    <property type="entry name" value="SENTRIN-SPECIFIC PROTEASE 8"/>
    <property type="match status" value="1"/>
</dbReference>
<dbReference type="InterPro" id="IPR003653">
    <property type="entry name" value="Peptidase_C48_C"/>
</dbReference>
<feature type="compositionally biased region" description="Basic and acidic residues" evidence="4">
    <location>
        <begin position="13"/>
        <end position="32"/>
    </location>
</feature>
<dbReference type="Pfam" id="PF02902">
    <property type="entry name" value="Peptidase_C48"/>
    <property type="match status" value="1"/>
</dbReference>
<dbReference type="InterPro" id="IPR044613">
    <property type="entry name" value="Nep1/2-like"/>
</dbReference>
<evidence type="ECO:0000256" key="4">
    <source>
        <dbReference type="SAM" id="MobiDB-lite"/>
    </source>
</evidence>
<gene>
    <name evidence="6" type="ORF">PPRIM_AZ9-3.1.T1390008</name>
</gene>
<evidence type="ECO:0000256" key="2">
    <source>
        <dbReference type="ARBA" id="ARBA00022801"/>
    </source>
</evidence>
<evidence type="ECO:0000256" key="1">
    <source>
        <dbReference type="ARBA" id="ARBA00022670"/>
    </source>
</evidence>
<dbReference type="GO" id="GO:0000338">
    <property type="term" value="P:protein deneddylation"/>
    <property type="evidence" value="ECO:0007669"/>
    <property type="project" value="TreeGrafter"/>
</dbReference>
<feature type="region of interest" description="Disordered" evidence="4">
    <location>
        <begin position="12"/>
        <end position="48"/>
    </location>
</feature>
<evidence type="ECO:0000256" key="3">
    <source>
        <dbReference type="ARBA" id="ARBA00022807"/>
    </source>
</evidence>